<dbReference type="OMA" id="HRLACEC"/>
<protein>
    <submittedName>
        <fullName evidence="9">Uncharacterized protein LOC110975386</fullName>
    </submittedName>
</protein>
<comment type="subcellular location">
    <subcellularLocation>
        <location evidence="1">Membrane</location>
        <topology evidence="1">Single-pass type I membrane protein</topology>
    </subcellularLocation>
</comment>
<dbReference type="KEGG" id="aplc:110975386"/>
<evidence type="ECO:0000256" key="6">
    <source>
        <dbReference type="SAM" id="SignalP"/>
    </source>
</evidence>
<accession>A0A8B7XU49</accession>
<dbReference type="PROSITE" id="PS50835">
    <property type="entry name" value="IG_LIKE"/>
    <property type="match status" value="3"/>
</dbReference>
<evidence type="ECO:0000256" key="5">
    <source>
        <dbReference type="ARBA" id="ARBA00023319"/>
    </source>
</evidence>
<evidence type="ECO:0000256" key="4">
    <source>
        <dbReference type="ARBA" id="ARBA00023180"/>
    </source>
</evidence>
<dbReference type="InterPro" id="IPR036179">
    <property type="entry name" value="Ig-like_dom_sf"/>
</dbReference>
<feature type="domain" description="Ig-like" evidence="7">
    <location>
        <begin position="26"/>
        <end position="125"/>
    </location>
</feature>
<feature type="chain" id="PRO_5034442216" evidence="6">
    <location>
        <begin position="21"/>
        <end position="517"/>
    </location>
</feature>
<dbReference type="SMART" id="SM00409">
    <property type="entry name" value="IG"/>
    <property type="match status" value="4"/>
</dbReference>
<keyword evidence="2" id="KW-0472">Membrane</keyword>
<keyword evidence="4" id="KW-0325">Glycoprotein</keyword>
<dbReference type="InterPro" id="IPR013783">
    <property type="entry name" value="Ig-like_fold"/>
</dbReference>
<dbReference type="InterPro" id="IPR007110">
    <property type="entry name" value="Ig-like_dom"/>
</dbReference>
<reference evidence="9" key="1">
    <citation type="submission" date="2025-08" db="UniProtKB">
        <authorList>
            <consortium name="RefSeq"/>
        </authorList>
    </citation>
    <scope>IDENTIFICATION</scope>
</reference>
<dbReference type="InterPro" id="IPR051275">
    <property type="entry name" value="Cell_adhesion_signaling"/>
</dbReference>
<dbReference type="Pfam" id="PF07686">
    <property type="entry name" value="V-set"/>
    <property type="match status" value="2"/>
</dbReference>
<feature type="domain" description="Ig-like" evidence="7">
    <location>
        <begin position="280"/>
        <end position="360"/>
    </location>
</feature>
<dbReference type="PANTHER" id="PTHR11640">
    <property type="entry name" value="NEPHRIN"/>
    <property type="match status" value="1"/>
</dbReference>
<dbReference type="GO" id="GO:0016020">
    <property type="term" value="C:membrane"/>
    <property type="evidence" value="ECO:0007669"/>
    <property type="project" value="UniProtKB-SubCell"/>
</dbReference>
<dbReference type="RefSeq" id="XP_022083530.1">
    <property type="nucleotide sequence ID" value="XM_022227838.1"/>
</dbReference>
<dbReference type="OrthoDB" id="6354602at2759"/>
<feature type="signal peptide" evidence="6">
    <location>
        <begin position="1"/>
        <end position="20"/>
    </location>
</feature>
<evidence type="ECO:0000256" key="3">
    <source>
        <dbReference type="ARBA" id="ARBA00023157"/>
    </source>
</evidence>
<evidence type="ECO:0000256" key="2">
    <source>
        <dbReference type="ARBA" id="ARBA00023136"/>
    </source>
</evidence>
<dbReference type="Proteomes" id="UP000694845">
    <property type="component" value="Unplaced"/>
</dbReference>
<gene>
    <name evidence="9" type="primary">LOC110975386</name>
</gene>
<evidence type="ECO:0000313" key="9">
    <source>
        <dbReference type="RefSeq" id="XP_022083530.1"/>
    </source>
</evidence>
<dbReference type="Gene3D" id="2.60.40.10">
    <property type="entry name" value="Immunoglobulins"/>
    <property type="match status" value="3"/>
</dbReference>
<proteinExistence type="predicted"/>
<sequence length="517" mass="57304">MMVSSLRWMLFLLSSIVCTAQYNLCPSSSIENVQDAFNTTDGTTNVQLGVTHRIPCPSFRSHERQDGVIWHKSSSLDDTSMTVRLISRSRGTVYPTSDRYMFSSESRLVIKHVNEADEGRYLCQVIPHFTTHREEDIYVNVIGNIFPAVSSDTSTTTTLKRGHRHRLACECALSNSPSSVVYWSTGEGISTVTKVIGARFSDGTQIQAEYGANYGIDSGSALVFNSLSDDGRFWCHTFFSDGTTANCYTDVQIKDESEIGFALQASRSSFYLLKNTRQVLPCTSWTSSQKTCEVSWMKDDGTSGSHLLSYTLWNNHVEFDGGFDLVNDFALSIESVNDDHTGTYRCSLGPGTKHDSIKVSVIGEMFPLYDGINAIHDTATYEQDVEIPCLALTNDNNRAKATLIWSHGAPEDKETEVIGIVNLPNGSTVVSRNNSCYNISQDRSLRLRNCRQDGNARYWCHVFSYDEMLTKSFVDIIMQKELIGSGYNTPTSSSDGPNATTLIIIVSIITGAGVFVH</sequence>
<feature type="domain" description="Ig-like" evidence="7">
    <location>
        <begin position="147"/>
        <end position="235"/>
    </location>
</feature>
<dbReference type="AlphaFoldDB" id="A0A8B7XU49"/>
<evidence type="ECO:0000256" key="1">
    <source>
        <dbReference type="ARBA" id="ARBA00004479"/>
    </source>
</evidence>
<evidence type="ECO:0000259" key="7">
    <source>
        <dbReference type="PROSITE" id="PS50835"/>
    </source>
</evidence>
<dbReference type="SUPFAM" id="SSF48726">
    <property type="entry name" value="Immunoglobulin"/>
    <property type="match status" value="3"/>
</dbReference>
<keyword evidence="8" id="KW-1185">Reference proteome</keyword>
<keyword evidence="5" id="KW-0393">Immunoglobulin domain</keyword>
<name>A0A8B7XU49_ACAPL</name>
<organism evidence="8 9">
    <name type="scientific">Acanthaster planci</name>
    <name type="common">Crown-of-thorns starfish</name>
    <dbReference type="NCBI Taxonomy" id="133434"/>
    <lineage>
        <taxon>Eukaryota</taxon>
        <taxon>Metazoa</taxon>
        <taxon>Echinodermata</taxon>
        <taxon>Eleutherozoa</taxon>
        <taxon>Asterozoa</taxon>
        <taxon>Asteroidea</taxon>
        <taxon>Valvatacea</taxon>
        <taxon>Valvatida</taxon>
        <taxon>Acanthasteridae</taxon>
        <taxon>Acanthaster</taxon>
    </lineage>
</organism>
<dbReference type="InterPro" id="IPR003599">
    <property type="entry name" value="Ig_sub"/>
</dbReference>
<dbReference type="InterPro" id="IPR013106">
    <property type="entry name" value="Ig_V-set"/>
</dbReference>
<dbReference type="GeneID" id="110975386"/>
<evidence type="ECO:0000313" key="8">
    <source>
        <dbReference type="Proteomes" id="UP000694845"/>
    </source>
</evidence>
<keyword evidence="3" id="KW-1015">Disulfide bond</keyword>
<keyword evidence="6" id="KW-0732">Signal</keyword>